<dbReference type="Gene3D" id="1.10.540.10">
    <property type="entry name" value="Acyl-CoA dehydrogenase/oxidase, N-terminal domain"/>
    <property type="match status" value="1"/>
</dbReference>
<comment type="similarity">
    <text evidence="2">Belongs to the acyl-CoA dehydrogenase family.</text>
</comment>
<name>A0ABP8HRW8_9BURK</name>
<feature type="domain" description="Acyl-CoA dehydrogenase/oxidase N-terminal" evidence="7">
    <location>
        <begin position="3"/>
        <end position="80"/>
    </location>
</feature>
<dbReference type="PANTHER" id="PTHR43884">
    <property type="entry name" value="ACYL-COA DEHYDROGENASE"/>
    <property type="match status" value="1"/>
</dbReference>
<evidence type="ECO:0000256" key="3">
    <source>
        <dbReference type="ARBA" id="ARBA00022630"/>
    </source>
</evidence>
<evidence type="ECO:0000256" key="5">
    <source>
        <dbReference type="ARBA" id="ARBA00023002"/>
    </source>
</evidence>
<evidence type="ECO:0000256" key="2">
    <source>
        <dbReference type="ARBA" id="ARBA00009347"/>
    </source>
</evidence>
<evidence type="ECO:0000313" key="9">
    <source>
        <dbReference type="Proteomes" id="UP001501671"/>
    </source>
</evidence>
<sequence length="364" mass="38347">MNDTQRILQESANRLLSDLCTRAVGDAAEQGTWPAGLWRALEETGLAAAARSEARGGSGGDIHHVYVLVKAVGAHAAPVPLPETLLAEQALDAAGLPAADGPATIAPVLRGDRLAISRRGGKIRLSGVAHRVPWARDARTLVLLADDGGQAATVRLDCPGVEAQGWNHAREPRDTLRFDDAAISPDAIGAPGAGLGHDDLYLRGALARAVAMAGALETVLRLTVNYARERVQFGRPIGKFQAVQQQIAVLATHVAASNAAVQAAIAAHASGGGDFQVAAAKTRVGQAAGIAAAIAHQVHGAMGFTHEHDLHRSTRRLWAWRDEFGSEVEWAMWLGRSAARTGGEQLWPFLTSQRHTQAEEASSL</sequence>
<proteinExistence type="inferred from homology"/>
<dbReference type="Proteomes" id="UP001501671">
    <property type="component" value="Unassembled WGS sequence"/>
</dbReference>
<dbReference type="RefSeq" id="WP_345252321.1">
    <property type="nucleotide sequence ID" value="NZ_BAABFO010000038.1"/>
</dbReference>
<keyword evidence="3" id="KW-0285">Flavoprotein</keyword>
<keyword evidence="5" id="KW-0560">Oxidoreductase</keyword>
<evidence type="ECO:0000256" key="1">
    <source>
        <dbReference type="ARBA" id="ARBA00001974"/>
    </source>
</evidence>
<dbReference type="SUPFAM" id="SSF47203">
    <property type="entry name" value="Acyl-CoA dehydrogenase C-terminal domain-like"/>
    <property type="match status" value="1"/>
</dbReference>
<evidence type="ECO:0000259" key="7">
    <source>
        <dbReference type="Pfam" id="PF02771"/>
    </source>
</evidence>
<protein>
    <submittedName>
        <fullName evidence="8">Acyl-CoA dehydrogenase family protein</fullName>
    </submittedName>
</protein>
<dbReference type="Pfam" id="PF00441">
    <property type="entry name" value="Acyl-CoA_dh_1"/>
    <property type="match status" value="1"/>
</dbReference>
<keyword evidence="4" id="KW-0274">FAD</keyword>
<evidence type="ECO:0000313" key="8">
    <source>
        <dbReference type="EMBL" id="GAA4343420.1"/>
    </source>
</evidence>
<dbReference type="InterPro" id="IPR036250">
    <property type="entry name" value="AcylCo_DH-like_C"/>
</dbReference>
<reference evidence="9" key="1">
    <citation type="journal article" date="2019" name="Int. J. Syst. Evol. Microbiol.">
        <title>The Global Catalogue of Microorganisms (GCM) 10K type strain sequencing project: providing services to taxonomists for standard genome sequencing and annotation.</title>
        <authorList>
            <consortium name="The Broad Institute Genomics Platform"/>
            <consortium name="The Broad Institute Genome Sequencing Center for Infectious Disease"/>
            <person name="Wu L."/>
            <person name="Ma J."/>
        </authorList>
    </citation>
    <scope>NUCLEOTIDE SEQUENCE [LARGE SCALE GENOMIC DNA]</scope>
    <source>
        <strain evidence="9">JCM 17666</strain>
    </source>
</reference>
<dbReference type="InterPro" id="IPR037069">
    <property type="entry name" value="AcylCoA_DH/ox_N_sf"/>
</dbReference>
<dbReference type="InterPro" id="IPR009100">
    <property type="entry name" value="AcylCoA_DH/oxidase_NM_dom_sf"/>
</dbReference>
<dbReference type="Pfam" id="PF02771">
    <property type="entry name" value="Acyl-CoA_dh_N"/>
    <property type="match status" value="1"/>
</dbReference>
<comment type="caution">
    <text evidence="8">The sequence shown here is derived from an EMBL/GenBank/DDBJ whole genome shotgun (WGS) entry which is preliminary data.</text>
</comment>
<evidence type="ECO:0000259" key="6">
    <source>
        <dbReference type="Pfam" id="PF00441"/>
    </source>
</evidence>
<dbReference type="EMBL" id="BAABFO010000038">
    <property type="protein sequence ID" value="GAA4343420.1"/>
    <property type="molecule type" value="Genomic_DNA"/>
</dbReference>
<feature type="domain" description="Acyl-CoA dehydrogenase/oxidase C-terminal" evidence="6">
    <location>
        <begin position="206"/>
        <end position="316"/>
    </location>
</feature>
<accession>A0ABP8HRW8</accession>
<evidence type="ECO:0000256" key="4">
    <source>
        <dbReference type="ARBA" id="ARBA00022827"/>
    </source>
</evidence>
<organism evidence="8 9">
    <name type="scientific">Pigmentiphaga soli</name>
    <dbReference type="NCBI Taxonomy" id="1007095"/>
    <lineage>
        <taxon>Bacteria</taxon>
        <taxon>Pseudomonadati</taxon>
        <taxon>Pseudomonadota</taxon>
        <taxon>Betaproteobacteria</taxon>
        <taxon>Burkholderiales</taxon>
        <taxon>Alcaligenaceae</taxon>
        <taxon>Pigmentiphaga</taxon>
    </lineage>
</organism>
<dbReference type="InterPro" id="IPR009075">
    <property type="entry name" value="AcylCo_DH/oxidase_C"/>
</dbReference>
<dbReference type="SUPFAM" id="SSF56645">
    <property type="entry name" value="Acyl-CoA dehydrogenase NM domain-like"/>
    <property type="match status" value="1"/>
</dbReference>
<keyword evidence="9" id="KW-1185">Reference proteome</keyword>
<dbReference type="PANTHER" id="PTHR43884:SF20">
    <property type="entry name" value="ACYL-COA DEHYDROGENASE FADE28"/>
    <property type="match status" value="1"/>
</dbReference>
<dbReference type="InterPro" id="IPR013786">
    <property type="entry name" value="AcylCoA_DH/ox_N"/>
</dbReference>
<dbReference type="Gene3D" id="1.20.140.10">
    <property type="entry name" value="Butyryl-CoA Dehydrogenase, subunit A, domain 3"/>
    <property type="match status" value="1"/>
</dbReference>
<comment type="cofactor">
    <cofactor evidence="1">
        <name>FAD</name>
        <dbReference type="ChEBI" id="CHEBI:57692"/>
    </cofactor>
</comment>
<gene>
    <name evidence="8" type="ORF">GCM10023144_46350</name>
</gene>